<dbReference type="PIRSF" id="PIRSF006157">
    <property type="entry name" value="Doxgns_DODA"/>
    <property type="match status" value="1"/>
</dbReference>
<dbReference type="OrthoDB" id="9790889at2"/>
<sequence length="254" mass="28597">MLPALFLAHGSPMLAIEQTDYAAFLGELGKQFQPKAIVVFTAHWETETLAMTYTDDVYETIYDFGGFPDELYQIKYPARGSKIVADMLEAKFAKQGIAVRRDAERGLDHGTWTLLHRMYPKADIPLVQLSVNPYRSPEEHYRIGEALRGLGEQGILVIGSGVTVHNLRMIKWGQREPEDWAVAFDDWLIERMGSGDVDSLFRYEELAPGARMAVPRAEHFVPLYVALGSGSKKTPEILFRGYDMGTLSYLSFAL</sequence>
<keyword evidence="7" id="KW-0223">Dioxygenase</keyword>
<keyword evidence="8" id="KW-1185">Reference proteome</keyword>
<dbReference type="CDD" id="cd07363">
    <property type="entry name" value="45_DOPA_Dioxygenase"/>
    <property type="match status" value="1"/>
</dbReference>
<feature type="domain" description="Extradiol ring-cleavage dioxygenase class III enzyme subunit B" evidence="6">
    <location>
        <begin position="4"/>
        <end position="243"/>
    </location>
</feature>
<dbReference type="AlphaFoldDB" id="A0A5S5BU48"/>
<comment type="similarity">
    <text evidence="2">Belongs to the DODA-type extradiol aromatic ring-opening dioxygenase family.</text>
</comment>
<evidence type="ECO:0000259" key="6">
    <source>
        <dbReference type="Pfam" id="PF02900"/>
    </source>
</evidence>
<dbReference type="RefSeq" id="WP_148932248.1">
    <property type="nucleotide sequence ID" value="NZ_VNHS01000011.1"/>
</dbReference>
<dbReference type="GO" id="GO:0008198">
    <property type="term" value="F:ferrous iron binding"/>
    <property type="evidence" value="ECO:0007669"/>
    <property type="project" value="InterPro"/>
</dbReference>
<keyword evidence="3" id="KW-0479">Metal-binding</keyword>
<dbReference type="PANTHER" id="PTHR30096:SF0">
    <property type="entry name" value="4,5-DOPA DIOXYGENASE EXTRADIOL-LIKE PROTEIN"/>
    <property type="match status" value="1"/>
</dbReference>
<proteinExistence type="inferred from homology"/>
<dbReference type="EMBL" id="VNHS01000011">
    <property type="protein sequence ID" value="TYP70695.1"/>
    <property type="molecule type" value="Genomic_DNA"/>
</dbReference>
<evidence type="ECO:0000256" key="1">
    <source>
        <dbReference type="ARBA" id="ARBA00001947"/>
    </source>
</evidence>
<dbReference type="Pfam" id="PF02900">
    <property type="entry name" value="LigB"/>
    <property type="match status" value="1"/>
</dbReference>
<dbReference type="GO" id="GO:0016702">
    <property type="term" value="F:oxidoreductase activity, acting on single donors with incorporation of molecular oxygen, incorporation of two atoms of oxygen"/>
    <property type="evidence" value="ECO:0007669"/>
    <property type="project" value="UniProtKB-ARBA"/>
</dbReference>
<protein>
    <submittedName>
        <fullName evidence="7">4,5-DOPA dioxygenase extradiol</fullName>
    </submittedName>
</protein>
<evidence type="ECO:0000256" key="4">
    <source>
        <dbReference type="ARBA" id="ARBA00022833"/>
    </source>
</evidence>
<organism evidence="7 8">
    <name type="scientific">Paenibacillus methanolicus</name>
    <dbReference type="NCBI Taxonomy" id="582686"/>
    <lineage>
        <taxon>Bacteria</taxon>
        <taxon>Bacillati</taxon>
        <taxon>Bacillota</taxon>
        <taxon>Bacilli</taxon>
        <taxon>Bacillales</taxon>
        <taxon>Paenibacillaceae</taxon>
        <taxon>Paenibacillus</taxon>
    </lineage>
</organism>
<comment type="caution">
    <text evidence="7">The sequence shown here is derived from an EMBL/GenBank/DDBJ whole genome shotgun (WGS) entry which is preliminary data.</text>
</comment>
<dbReference type="SUPFAM" id="SSF53213">
    <property type="entry name" value="LigB-like"/>
    <property type="match status" value="1"/>
</dbReference>
<dbReference type="PANTHER" id="PTHR30096">
    <property type="entry name" value="4,5-DOPA DIOXYGENASE EXTRADIOL-LIKE PROTEIN"/>
    <property type="match status" value="1"/>
</dbReference>
<keyword evidence="5" id="KW-0560">Oxidoreductase</keyword>
<evidence type="ECO:0000313" key="8">
    <source>
        <dbReference type="Proteomes" id="UP000323257"/>
    </source>
</evidence>
<evidence type="ECO:0000313" key="7">
    <source>
        <dbReference type="EMBL" id="TYP70695.1"/>
    </source>
</evidence>
<keyword evidence="4" id="KW-0862">Zinc</keyword>
<evidence type="ECO:0000256" key="2">
    <source>
        <dbReference type="ARBA" id="ARBA00007581"/>
    </source>
</evidence>
<dbReference type="Gene3D" id="3.40.830.10">
    <property type="entry name" value="LigB-like"/>
    <property type="match status" value="1"/>
</dbReference>
<dbReference type="InterPro" id="IPR014436">
    <property type="entry name" value="Extradiol_dOase_DODA"/>
</dbReference>
<dbReference type="InterPro" id="IPR004183">
    <property type="entry name" value="Xdiol_dOase_suB"/>
</dbReference>
<comment type="cofactor">
    <cofactor evidence="1">
        <name>Zn(2+)</name>
        <dbReference type="ChEBI" id="CHEBI:29105"/>
    </cofactor>
</comment>
<dbReference type="GO" id="GO:0008270">
    <property type="term" value="F:zinc ion binding"/>
    <property type="evidence" value="ECO:0007669"/>
    <property type="project" value="InterPro"/>
</dbReference>
<dbReference type="Proteomes" id="UP000323257">
    <property type="component" value="Unassembled WGS sequence"/>
</dbReference>
<reference evidence="7 8" key="1">
    <citation type="submission" date="2019-07" db="EMBL/GenBank/DDBJ databases">
        <title>Genomic Encyclopedia of Type Strains, Phase III (KMG-III): the genomes of soil and plant-associated and newly described type strains.</title>
        <authorList>
            <person name="Whitman W."/>
        </authorList>
    </citation>
    <scope>NUCLEOTIDE SEQUENCE [LARGE SCALE GENOMIC DNA]</scope>
    <source>
        <strain evidence="7 8">BL24</strain>
    </source>
</reference>
<accession>A0A5S5BU48</accession>
<name>A0A5S5BU48_9BACL</name>
<gene>
    <name evidence="7" type="ORF">BCM02_111201</name>
</gene>
<evidence type="ECO:0000256" key="5">
    <source>
        <dbReference type="ARBA" id="ARBA00023002"/>
    </source>
</evidence>
<evidence type="ECO:0000256" key="3">
    <source>
        <dbReference type="ARBA" id="ARBA00022723"/>
    </source>
</evidence>